<dbReference type="SUPFAM" id="SSF51161">
    <property type="entry name" value="Trimeric LpxA-like enzymes"/>
    <property type="match status" value="1"/>
</dbReference>
<dbReference type="InterPro" id="IPR047324">
    <property type="entry name" value="LbH_gamma_CA-like"/>
</dbReference>
<dbReference type="RefSeq" id="WP_205292983.1">
    <property type="nucleotide sequence ID" value="NZ_CP074406.1"/>
</dbReference>
<dbReference type="InterPro" id="IPR001451">
    <property type="entry name" value="Hexapep"/>
</dbReference>
<sequence length="172" mass="17769">MLIALDDRSPVVPDSAWVAPSATLIGSVQLAEGASVFYGAVLRADNEPITVGAGSNVQDNCVFHTDKGKPITLGEGVSVGHGAIIHGATVGDHVLVGMGATIMNDAVIGDEVLIAAGALITEGMQVPPRSLVAGVPGKVRRELSDAEVERLHLNGRLYETHREIHRGGVVVG</sequence>
<organism evidence="1 2">
    <name type="scientific">Nocardioides faecalis</name>
    <dbReference type="NCBI Taxonomy" id="2803858"/>
    <lineage>
        <taxon>Bacteria</taxon>
        <taxon>Bacillati</taxon>
        <taxon>Actinomycetota</taxon>
        <taxon>Actinomycetes</taxon>
        <taxon>Propionibacteriales</taxon>
        <taxon>Nocardioidaceae</taxon>
        <taxon>Nocardioides</taxon>
    </lineage>
</organism>
<dbReference type="CDD" id="cd04645">
    <property type="entry name" value="LbH_gamma_CA_like"/>
    <property type="match status" value="1"/>
</dbReference>
<accession>A0A939BX22</accession>
<dbReference type="InterPro" id="IPR011004">
    <property type="entry name" value="Trimer_LpxA-like_sf"/>
</dbReference>
<keyword evidence="2" id="KW-1185">Reference proteome</keyword>
<dbReference type="AlphaFoldDB" id="A0A939BX22"/>
<comment type="caution">
    <text evidence="1">The sequence shown here is derived from an EMBL/GenBank/DDBJ whole genome shotgun (WGS) entry which is preliminary data.</text>
</comment>
<dbReference type="Proteomes" id="UP000663791">
    <property type="component" value="Unassembled WGS sequence"/>
</dbReference>
<evidence type="ECO:0000313" key="1">
    <source>
        <dbReference type="EMBL" id="MBM9461666.1"/>
    </source>
</evidence>
<dbReference type="PANTHER" id="PTHR13061">
    <property type="entry name" value="DYNACTIN SUBUNIT P25"/>
    <property type="match status" value="1"/>
</dbReference>
<protein>
    <submittedName>
        <fullName evidence="1">Gamma carbonic anhydrase family protein</fullName>
    </submittedName>
</protein>
<dbReference type="Pfam" id="PF00132">
    <property type="entry name" value="Hexapep"/>
    <property type="match status" value="1"/>
</dbReference>
<name>A0A939BX22_9ACTN</name>
<reference evidence="1" key="1">
    <citation type="submission" date="2021-01" db="EMBL/GenBank/DDBJ databases">
        <title>Novel species in genus Nocardioides.</title>
        <authorList>
            <person name="Zhang G."/>
        </authorList>
    </citation>
    <scope>NUCLEOTIDE SEQUENCE</scope>
    <source>
        <strain evidence="1">Zg-536</strain>
    </source>
</reference>
<dbReference type="InterPro" id="IPR050484">
    <property type="entry name" value="Transf_Hexapept/Carb_Anhydrase"/>
</dbReference>
<dbReference type="Gene3D" id="2.160.10.10">
    <property type="entry name" value="Hexapeptide repeat proteins"/>
    <property type="match status" value="1"/>
</dbReference>
<proteinExistence type="predicted"/>
<dbReference type="EMBL" id="JAERTX010000021">
    <property type="protein sequence ID" value="MBM9461666.1"/>
    <property type="molecule type" value="Genomic_DNA"/>
</dbReference>
<dbReference type="PANTHER" id="PTHR13061:SF29">
    <property type="entry name" value="GAMMA CARBONIC ANHYDRASE-LIKE 1, MITOCHONDRIAL-RELATED"/>
    <property type="match status" value="1"/>
</dbReference>
<evidence type="ECO:0000313" key="2">
    <source>
        <dbReference type="Proteomes" id="UP000663791"/>
    </source>
</evidence>
<gene>
    <name evidence="1" type="ORF">JK386_17335</name>
</gene>